<protein>
    <submittedName>
        <fullName evidence="1">Uncharacterized protein</fullName>
    </submittedName>
</protein>
<accession>A0AA41L6R6</accession>
<evidence type="ECO:0000313" key="3">
    <source>
        <dbReference type="Proteomes" id="UP001155901"/>
    </source>
</evidence>
<sequence length="77" mass="8698">MWRGSDALFDTLLVFENYPRGTQRREEVLGASDYGFSSQTHYPLSVIVTGGAGFTIDFGFDPSRFHLEDIHTMGHLE</sequence>
<comment type="caution">
    <text evidence="1">The sequence shown here is derived from an EMBL/GenBank/DDBJ whole genome shotgun (WGS) entry which is preliminary data.</text>
</comment>
<proteinExistence type="predicted"/>
<gene>
    <name evidence="1" type="ORF">KVP70_31995</name>
    <name evidence="2" type="ORF">L1274_005879</name>
</gene>
<dbReference type="Proteomes" id="UP001162889">
    <property type="component" value="Unassembled WGS sequence"/>
</dbReference>
<dbReference type="Proteomes" id="UP001155901">
    <property type="component" value="Unassembled WGS sequence"/>
</dbReference>
<dbReference type="EMBL" id="JALJZU010000015">
    <property type="protein sequence ID" value="MCP2012120.1"/>
    <property type="molecule type" value="Genomic_DNA"/>
</dbReference>
<reference evidence="1" key="1">
    <citation type="submission" date="2021-07" db="EMBL/GenBank/DDBJ databases">
        <title>Characterization of violacein-producing bacteria and related species.</title>
        <authorList>
            <person name="Wilson H.S."/>
            <person name="De Leon M.E."/>
        </authorList>
    </citation>
    <scope>NUCLEOTIDE SEQUENCE</scope>
    <source>
        <strain evidence="1">HSC-15S17</strain>
    </source>
</reference>
<name>A0AA41L6R6_9BURK</name>
<evidence type="ECO:0000313" key="2">
    <source>
        <dbReference type="EMBL" id="MCP2012120.1"/>
    </source>
</evidence>
<reference evidence="2" key="2">
    <citation type="submission" date="2022-03" db="EMBL/GenBank/DDBJ databases">
        <title>Genome Encyclopedia of Bacteria and Archaea VI: Functional Genomics of Type Strains.</title>
        <authorList>
            <person name="Whitman W."/>
        </authorList>
    </citation>
    <scope>NUCLEOTIDE SEQUENCE</scope>
    <source>
        <strain evidence="2">HSC-15S17</strain>
    </source>
</reference>
<organism evidence="1 3">
    <name type="scientific">Duganella violaceipulchra</name>
    <dbReference type="NCBI Taxonomy" id="2849652"/>
    <lineage>
        <taxon>Bacteria</taxon>
        <taxon>Pseudomonadati</taxon>
        <taxon>Pseudomonadota</taxon>
        <taxon>Betaproteobacteria</taxon>
        <taxon>Burkholderiales</taxon>
        <taxon>Oxalobacteraceae</taxon>
        <taxon>Telluria group</taxon>
        <taxon>Duganella</taxon>
    </lineage>
</organism>
<keyword evidence="4" id="KW-1185">Reference proteome</keyword>
<dbReference type="EMBL" id="JAHTGR010000036">
    <property type="protein sequence ID" value="MBV6325539.1"/>
    <property type="molecule type" value="Genomic_DNA"/>
</dbReference>
<dbReference type="RefSeq" id="WP_217946437.1">
    <property type="nucleotide sequence ID" value="NZ_JAHTGR010000036.1"/>
</dbReference>
<evidence type="ECO:0000313" key="4">
    <source>
        <dbReference type="Proteomes" id="UP001162889"/>
    </source>
</evidence>
<evidence type="ECO:0000313" key="1">
    <source>
        <dbReference type="EMBL" id="MBV6325539.1"/>
    </source>
</evidence>
<dbReference type="AlphaFoldDB" id="A0AA41L6R6"/>